<proteinExistence type="predicted"/>
<dbReference type="EMBL" id="CP045895">
    <property type="protein sequence ID" value="QQP49027.1"/>
    <property type="molecule type" value="Genomic_DNA"/>
</dbReference>
<protein>
    <submittedName>
        <fullName evidence="1">Uncharacterized protein</fullName>
    </submittedName>
</protein>
<dbReference type="Proteomes" id="UP000595437">
    <property type="component" value="Chromosome 6"/>
</dbReference>
<reference evidence="2" key="1">
    <citation type="submission" date="2021-01" db="EMBL/GenBank/DDBJ databases">
        <title>Caligus Genome Assembly.</title>
        <authorList>
            <person name="Gallardo-Escarate C."/>
        </authorList>
    </citation>
    <scope>NUCLEOTIDE SEQUENCE [LARGE SCALE GENOMIC DNA]</scope>
</reference>
<gene>
    <name evidence="1" type="ORF">FKW44_009538</name>
</gene>
<dbReference type="AlphaFoldDB" id="A0A7T8HFL9"/>
<dbReference type="Gene3D" id="2.40.50.140">
    <property type="entry name" value="Nucleic acid-binding proteins"/>
    <property type="match status" value="1"/>
</dbReference>
<feature type="non-terminal residue" evidence="1">
    <location>
        <position position="1"/>
    </location>
</feature>
<name>A0A7T8HFL9_CALRO</name>
<organism evidence="1 2">
    <name type="scientific">Caligus rogercresseyi</name>
    <name type="common">Sea louse</name>
    <dbReference type="NCBI Taxonomy" id="217165"/>
    <lineage>
        <taxon>Eukaryota</taxon>
        <taxon>Metazoa</taxon>
        <taxon>Ecdysozoa</taxon>
        <taxon>Arthropoda</taxon>
        <taxon>Crustacea</taxon>
        <taxon>Multicrustacea</taxon>
        <taxon>Hexanauplia</taxon>
        <taxon>Copepoda</taxon>
        <taxon>Siphonostomatoida</taxon>
        <taxon>Caligidae</taxon>
        <taxon>Caligus</taxon>
    </lineage>
</organism>
<dbReference type="OrthoDB" id="197206at2759"/>
<dbReference type="InterPro" id="IPR012340">
    <property type="entry name" value="NA-bd_OB-fold"/>
</dbReference>
<dbReference type="InterPro" id="IPR051270">
    <property type="entry name" value="Tyrosine-tRNA_ligase_regulator"/>
</dbReference>
<dbReference type="PANTHER" id="PTHR11586">
    <property type="entry name" value="TRNA-AMINOACYLATION COFACTOR ARC1 FAMILY MEMBER"/>
    <property type="match status" value="1"/>
</dbReference>
<evidence type="ECO:0000313" key="2">
    <source>
        <dbReference type="Proteomes" id="UP000595437"/>
    </source>
</evidence>
<accession>A0A7T8HFL9</accession>
<sequence length="58" mass="6366">PGDLVHVAGYERQPDAQLNPKKKIFEACAPDLKTNGEGIAVYKDKNVTSQTLKNVQVK</sequence>
<dbReference type="PANTHER" id="PTHR11586:SF33">
    <property type="entry name" value="AMINOACYL TRNA SYNTHASE COMPLEX-INTERACTING MULTIFUNCTIONAL PROTEIN 1"/>
    <property type="match status" value="1"/>
</dbReference>
<keyword evidence="2" id="KW-1185">Reference proteome</keyword>
<evidence type="ECO:0000313" key="1">
    <source>
        <dbReference type="EMBL" id="QQP49027.1"/>
    </source>
</evidence>